<dbReference type="InterPro" id="IPR002909">
    <property type="entry name" value="IPT_dom"/>
</dbReference>
<accession>A0ABP3WYL5</accession>
<feature type="signal peptide" evidence="3">
    <location>
        <begin position="1"/>
        <end position="21"/>
    </location>
</feature>
<dbReference type="PROSITE" id="PS51272">
    <property type="entry name" value="SLH"/>
    <property type="match status" value="1"/>
</dbReference>
<feature type="domain" description="SLH" evidence="4">
    <location>
        <begin position="749"/>
        <end position="817"/>
    </location>
</feature>
<dbReference type="InterPro" id="IPR028994">
    <property type="entry name" value="Integrin_alpha_N"/>
</dbReference>
<dbReference type="InterPro" id="IPR028974">
    <property type="entry name" value="TSP_type-3_rpt"/>
</dbReference>
<dbReference type="InterPro" id="IPR015915">
    <property type="entry name" value="Kelch-typ_b-propeller"/>
</dbReference>
<dbReference type="SUPFAM" id="SSF69318">
    <property type="entry name" value="Integrin alpha N-terminal domain"/>
    <property type="match status" value="1"/>
</dbReference>
<name>A0ABP3WYL5_9ALTE</name>
<proteinExistence type="predicted"/>
<evidence type="ECO:0000313" key="5">
    <source>
        <dbReference type="EMBL" id="GAA0856777.1"/>
    </source>
</evidence>
<feature type="compositionally biased region" description="Acidic residues" evidence="2">
    <location>
        <begin position="2022"/>
        <end position="2035"/>
    </location>
</feature>
<dbReference type="SUPFAM" id="SSF103647">
    <property type="entry name" value="TSP type-3 repeat"/>
    <property type="match status" value="1"/>
</dbReference>
<reference evidence="6" key="1">
    <citation type="journal article" date="2019" name="Int. J. Syst. Evol. Microbiol.">
        <title>The Global Catalogue of Microorganisms (GCM) 10K type strain sequencing project: providing services to taxonomists for standard genome sequencing and annotation.</title>
        <authorList>
            <consortium name="The Broad Institute Genomics Platform"/>
            <consortium name="The Broad Institute Genome Sequencing Center for Infectious Disease"/>
            <person name="Wu L."/>
            <person name="Ma J."/>
        </authorList>
    </citation>
    <scope>NUCLEOTIDE SEQUENCE [LARGE SCALE GENOMIC DNA]</scope>
    <source>
        <strain evidence="6">JCM 15896</strain>
    </source>
</reference>
<feature type="region of interest" description="Disordered" evidence="2">
    <location>
        <begin position="1988"/>
        <end position="2035"/>
    </location>
</feature>
<organism evidence="5 6">
    <name type="scientific">Aliiglaciecola litoralis</name>
    <dbReference type="NCBI Taxonomy" id="582857"/>
    <lineage>
        <taxon>Bacteria</taxon>
        <taxon>Pseudomonadati</taxon>
        <taxon>Pseudomonadota</taxon>
        <taxon>Gammaproteobacteria</taxon>
        <taxon>Alteromonadales</taxon>
        <taxon>Alteromonadaceae</taxon>
        <taxon>Aliiglaciecola</taxon>
    </lineage>
</organism>
<feature type="region of interest" description="Disordered" evidence="2">
    <location>
        <begin position="1221"/>
        <end position="1240"/>
    </location>
</feature>
<dbReference type="InterPro" id="IPR001119">
    <property type="entry name" value="SLH_dom"/>
</dbReference>
<evidence type="ECO:0000256" key="1">
    <source>
        <dbReference type="ARBA" id="ARBA00022729"/>
    </source>
</evidence>
<keyword evidence="1 3" id="KW-0732">Signal</keyword>
<feature type="compositionally biased region" description="Acidic residues" evidence="2">
    <location>
        <begin position="1229"/>
        <end position="1240"/>
    </location>
</feature>
<feature type="compositionally biased region" description="Acidic residues" evidence="2">
    <location>
        <begin position="1282"/>
        <end position="1294"/>
    </location>
</feature>
<dbReference type="Gene3D" id="4.10.1080.10">
    <property type="entry name" value="TSP type-3 repeat"/>
    <property type="match status" value="1"/>
</dbReference>
<dbReference type="InterPro" id="IPR013517">
    <property type="entry name" value="FG-GAP"/>
</dbReference>
<dbReference type="PANTHER" id="PTHR46580">
    <property type="entry name" value="SENSOR KINASE-RELATED"/>
    <property type="match status" value="1"/>
</dbReference>
<dbReference type="Pfam" id="PF13517">
    <property type="entry name" value="FG-GAP_3"/>
    <property type="match status" value="2"/>
</dbReference>
<comment type="caution">
    <text evidence="5">The sequence shown here is derived from an EMBL/GenBank/DDBJ whole genome shotgun (WGS) entry which is preliminary data.</text>
</comment>
<dbReference type="Gene3D" id="2.130.10.130">
    <property type="entry name" value="Integrin alpha, N-terminal"/>
    <property type="match status" value="1"/>
</dbReference>
<gene>
    <name evidence="5" type="ORF">GCM10009114_19970</name>
</gene>
<evidence type="ECO:0000256" key="2">
    <source>
        <dbReference type="SAM" id="MobiDB-lite"/>
    </source>
</evidence>
<feature type="chain" id="PRO_5047043056" description="SLH domain-containing protein" evidence="3">
    <location>
        <begin position="22"/>
        <end position="2350"/>
    </location>
</feature>
<dbReference type="PANTHER" id="PTHR46580:SF2">
    <property type="entry name" value="MAM DOMAIN-CONTAINING PROTEIN"/>
    <property type="match status" value="1"/>
</dbReference>
<protein>
    <recommendedName>
        <fullName evidence="4">SLH domain-containing protein</fullName>
    </recommendedName>
</protein>
<evidence type="ECO:0000259" key="4">
    <source>
        <dbReference type="PROSITE" id="PS51272"/>
    </source>
</evidence>
<sequence length="2350" mass="256853">MLNMKFAFSLLLIVCSLSVFAAEYEVTNANVRLYSDKVQVNGGRIYSDDGTIYATASMSGSNVIVTVTTANGSRWNYTTHFSVYKSNFDVSNIVATSSDLIGRSSRNVSFTAEQGSFYVLLQTVNESGTQNFAFSINETIDVRQLNPQANSYSPVSANLEQGFTLTVNGSNLPNSIVANIEGSQSLCNTISTSSNRATFYCVAEVAGSQRVYVKTRAGGDIITGSHNWQMVINDNAPSANSYSPVSANKNQAFTLTVNGSNLPNSIAANIEGSQSLCSVNSTSASRATFNCVAEVAGSQRVYVKTRAGGEIISGSHSWQMVINDTVPSANSYSPVSANKNQAFTLTVNGNNLPSSIAANIEGSQSLCSVNSTSSSRATFNCVAEVAGSQRVYVKTRAGGDIISGSDNWQMVINDTVPSANSYSPVSATQNQTFTLTVNGNNLPNSIVANIEGSQSLCSVNSTSSSRATFNCVAEVAGSQRVYVKTQAGGDIISGTSLWEMTITEGEVGPSVNSFSPANAIKNQSFTLTVNGNNLPGTIVANIEGSQSLCSINSTSSSQTSFNCVAEVAGSQRVYVKTQAGGDIISGSSSWEIIITDSEEGAFVSSFSPASAVINQAFILTVNGTNLPDSMVANIEGTQGLCSVNSISSNRAIFSCIAEVAGSQRVYLKTQVGGEIISGSSNWHVTITQSENEEGLESLISFISANQPLFSNIVSAANIDTGLSRAEATAALDVFLSNTVVDFKIDTSTLVNTFADVPNDEWYLPSLLRLAYYHGIRTQTVITKENSNFRPFDKVSRQEFISMVIKGLNLPIVEGTAYIQDFSDFNTESVWASWAKPYFNTAVKHGLVVGNDNFLHPAQALTIRESLLILNRAKHAFDGNYLHGGIGFYDRDSVDGAMHLQKRIGESYLPEYYESDLDGIDITNIEQSVISGATALAECGVSTTVVKLTAAATFAADVRVSPYYWWQADKGYFKQHSSDTAFETVCFFPSESLTDNYHITAYGGDNIGYADEYSITVNGRLFNYQSNDTDEVIFSEITLNNSPTTMRASKSFSLDFALNQVTKAGVNYGLENVDVVMRAQNGIAVPVYSGHTINNKVTFTAPVIESIYGQSVNLLITARAGEISRTTTISATYLPVFTIQGRVYNTDTDLPVSRVFLNDTVISVDEDGSFYHEFDFTQASNQITIAAESFQLTNQFEPVISALSFDKPNHYILLVGVNNDNDSDGIANDADPDDDNDGMPDTFEDTYGLSAFDAGDASLDSDNDGLSNLDEFNAGSDPTNPDTDGDGFNDGEDLEPANASPIRINQWQLLSEHDGIARFSGWYEPNLAAPMITENGLHWFMGNLFDRGSSVSDSVLSFSTDGFEETPTQGKNIAFKGNAIVSYQGRLLSYGGSSNNINFAANDLIEFDPVTKSTIRLTAAPLARTHAQSVEFNGKMYVFGGFGFDTENKAIFGIDDDGFVFTNLQEQATWRTEIQVYDIASDTWSVAGETPDLPSLSDAQRIGSTVYFSQRIDMPTPSESINTYDLTTKTWGEILLPSAFYNAQMTSVGHLLIFAGNLGHPNWIPETWQSYVYDTQTREWYQGPRMDVVADSLHHFALAGDKDTLYLITDAKTFEQQSGGKIYQMTFEVDGVNNAGYQQRSFADTNLTTLDNNDKLYINEQLALVNLIPQRETDYDLVLAGSGSFEQKQALKRLTQAIYSQVEDDYEFVFLIFNEDEYIGWPAPYGYHTPVQNDVTGIGQGVFDFSAEYGSAGKLESIVVLSTKDDLIFGPSLHEMGHRWGNYLSSPLESMRQRDWLGWEDSQRYHWGYVSSGGQLGGWSDFYIAHSLPQANEYWLTDAREGLVGFSGQGPGDNSIPYSPLELYLMGFNSQNEVPDILEPAQMPIATQINGIFELDSFNTVTMDQIVASNGQRNPQSGSTQRSLNALFVVVSKEVLTDEEWHNHTHLVNNFTRQGNDDYLRLNNFWEATQGKAKLSDARLLDSLKERSNDIDQDGVSNSEDAFPLDPAESVDTDSDRIGNNADTDDDNDGVLDGDDAYPLDPNRSTFDSFNVKHDTNGDDNADILWRNTSTGQNWLWTMNGRSIVRSAGINVIADQAWQIVGRGDFDGDGKSDILWRNGNTGRNYIYLMDGFNIKQHGQLNYVVDSNWKVAEVADFDDDGKDDILWRHAVSGDTWMYLMDGMSARVSQANLKVADLNWEIVASGDVNGDDKADVIWRHKTRGDNYIWLMNGTTITNRYVLNKVASSDWTIAGAGDLNGDGTDDIIWRNQRDGRNWAYLMNGGQIQTSAMINSVANTNWQIADISDLNGDGKADLFWRQAQSGQSYIYLMNGMSIDSPGYSTTVNPVWQVIQ</sequence>
<dbReference type="Pfam" id="PF01833">
    <property type="entry name" value="TIG"/>
    <property type="match status" value="1"/>
</dbReference>
<feature type="region of interest" description="Disordered" evidence="2">
    <location>
        <begin position="1262"/>
        <end position="1294"/>
    </location>
</feature>
<evidence type="ECO:0000313" key="6">
    <source>
        <dbReference type="Proteomes" id="UP001500359"/>
    </source>
</evidence>
<keyword evidence="6" id="KW-1185">Reference proteome</keyword>
<dbReference type="Gene3D" id="2.120.10.80">
    <property type="entry name" value="Kelch-type beta propeller"/>
    <property type="match status" value="1"/>
</dbReference>
<dbReference type="EMBL" id="BAAAFD010000005">
    <property type="protein sequence ID" value="GAA0856777.1"/>
    <property type="molecule type" value="Genomic_DNA"/>
</dbReference>
<evidence type="ECO:0000256" key="3">
    <source>
        <dbReference type="SAM" id="SignalP"/>
    </source>
</evidence>
<dbReference type="SUPFAM" id="SSF117281">
    <property type="entry name" value="Kelch motif"/>
    <property type="match status" value="1"/>
</dbReference>
<dbReference type="Proteomes" id="UP001500359">
    <property type="component" value="Unassembled WGS sequence"/>
</dbReference>